<feature type="domain" description="Core-binding (CB)" evidence="7">
    <location>
        <begin position="15"/>
        <end position="95"/>
    </location>
</feature>
<evidence type="ECO:0000259" key="6">
    <source>
        <dbReference type="PROSITE" id="PS51898"/>
    </source>
</evidence>
<dbReference type="InterPro" id="IPR010998">
    <property type="entry name" value="Integrase_recombinase_N"/>
</dbReference>
<dbReference type="InterPro" id="IPR050090">
    <property type="entry name" value="Tyrosine_recombinase_XerCD"/>
</dbReference>
<evidence type="ECO:0000259" key="7">
    <source>
        <dbReference type="PROSITE" id="PS51900"/>
    </source>
</evidence>
<dbReference type="EMBL" id="QUNR01000003">
    <property type="protein sequence ID" value="REH37957.1"/>
    <property type="molecule type" value="Genomic_DNA"/>
</dbReference>
<dbReference type="Pfam" id="PF00589">
    <property type="entry name" value="Phage_integrase"/>
    <property type="match status" value="1"/>
</dbReference>
<dbReference type="Gene3D" id="1.10.150.130">
    <property type="match status" value="1"/>
</dbReference>
<dbReference type="GO" id="GO:0015074">
    <property type="term" value="P:DNA integration"/>
    <property type="evidence" value="ECO:0007669"/>
    <property type="project" value="UniProtKB-KW"/>
</dbReference>
<dbReference type="CDD" id="cd01193">
    <property type="entry name" value="INT_IntI_C"/>
    <property type="match status" value="1"/>
</dbReference>
<dbReference type="InterPro" id="IPR004107">
    <property type="entry name" value="Integrase_SAM-like_N"/>
</dbReference>
<name>A0A3E0H3X0_9GAMM</name>
<proteinExistence type="inferred from homology"/>
<accession>A0A3E0H3X0</accession>
<dbReference type="PROSITE" id="PS51898">
    <property type="entry name" value="TYR_RECOMBINASE"/>
    <property type="match status" value="1"/>
</dbReference>
<dbReference type="Proteomes" id="UP000256774">
    <property type="component" value="Unassembled WGS sequence"/>
</dbReference>
<dbReference type="InterPro" id="IPR011010">
    <property type="entry name" value="DNA_brk_join_enz"/>
</dbReference>
<keyword evidence="9" id="KW-1185">Reference proteome</keyword>
<reference evidence="8 9" key="1">
    <citation type="submission" date="2018-08" db="EMBL/GenBank/DDBJ databases">
        <title>Genomic Encyclopedia of Type Strains, Phase IV (KMG-IV): sequencing the most valuable type-strain genomes for metagenomic binning, comparative biology and taxonomic classification.</title>
        <authorList>
            <person name="Goeker M."/>
        </authorList>
    </citation>
    <scope>NUCLEOTIDE SEQUENCE [LARGE SCALE GENOMIC DNA]</scope>
    <source>
        <strain evidence="8 9">DSM 26022</strain>
    </source>
</reference>
<keyword evidence="4" id="KW-0233">DNA recombination</keyword>
<dbReference type="SUPFAM" id="SSF56349">
    <property type="entry name" value="DNA breaking-rejoining enzymes"/>
    <property type="match status" value="1"/>
</dbReference>
<dbReference type="InterPro" id="IPR002104">
    <property type="entry name" value="Integrase_catalytic"/>
</dbReference>
<dbReference type="PANTHER" id="PTHR30349">
    <property type="entry name" value="PHAGE INTEGRASE-RELATED"/>
    <property type="match status" value="1"/>
</dbReference>
<dbReference type="InterPro" id="IPR011946">
    <property type="entry name" value="Integrase_integron-type"/>
</dbReference>
<evidence type="ECO:0000313" key="8">
    <source>
        <dbReference type="EMBL" id="REH37957.1"/>
    </source>
</evidence>
<dbReference type="InterPro" id="IPR044068">
    <property type="entry name" value="CB"/>
</dbReference>
<gene>
    <name evidence="8" type="ORF">DFR26_1743</name>
</gene>
<keyword evidence="3 5" id="KW-0238">DNA-binding</keyword>
<dbReference type="OrthoDB" id="9801717at2"/>
<dbReference type="GO" id="GO:0003677">
    <property type="term" value="F:DNA binding"/>
    <property type="evidence" value="ECO:0007669"/>
    <property type="project" value="UniProtKB-UniRule"/>
</dbReference>
<sequence>MSSAAPEKDRISAPPSLLEQVRRRVRAKHLSRRTEQAYTHWIKRYILFHQKRHPSDMAAAEVEAFLSWLATDREVSASTQNQALAALLFLYKEVLSLTLPWLDNITRAKPRVRRPVVLSHQEVSALLTHMHGVTGLMARLIYGTGMRLMECCQLRIKDIDFHQREITIRAGKGGKDRVTMLPASLAPDLQAHISSARRFHDLDRLNNEPGVSMPDALARKYPSAPTSWTWFWCFPADHLSTDPVSGIRRRHHLFEQAVQRAIKRAVQAAGIVKPATTHTLRHSFATHLLMGGYDIRTVQELLGHTDVSTTMIYTHVLNQGGRGVISPLDSCVGHATATQLT</sequence>
<comment type="similarity">
    <text evidence="1">Belongs to the 'phage' integrase family.</text>
</comment>
<dbReference type="Pfam" id="PF13495">
    <property type="entry name" value="Phage_int_SAM_4"/>
    <property type="match status" value="1"/>
</dbReference>
<protein>
    <submittedName>
        <fullName evidence="8">Integron integrase</fullName>
    </submittedName>
</protein>
<dbReference type="AlphaFoldDB" id="A0A3E0H3X0"/>
<evidence type="ECO:0000313" key="9">
    <source>
        <dbReference type="Proteomes" id="UP000256774"/>
    </source>
</evidence>
<evidence type="ECO:0000256" key="2">
    <source>
        <dbReference type="ARBA" id="ARBA00022908"/>
    </source>
</evidence>
<dbReference type="GO" id="GO:0006310">
    <property type="term" value="P:DNA recombination"/>
    <property type="evidence" value="ECO:0007669"/>
    <property type="project" value="UniProtKB-KW"/>
</dbReference>
<organism evidence="8 9">
    <name type="scientific">Paraperlucidibaca baekdonensis</name>
    <dbReference type="NCBI Taxonomy" id="748120"/>
    <lineage>
        <taxon>Bacteria</taxon>
        <taxon>Pseudomonadati</taxon>
        <taxon>Pseudomonadota</taxon>
        <taxon>Gammaproteobacteria</taxon>
        <taxon>Moraxellales</taxon>
        <taxon>Moraxellaceae</taxon>
        <taxon>Paraperlucidibaca</taxon>
    </lineage>
</organism>
<dbReference type="PANTHER" id="PTHR30349:SF64">
    <property type="entry name" value="PROPHAGE INTEGRASE INTD-RELATED"/>
    <property type="match status" value="1"/>
</dbReference>
<evidence type="ECO:0000256" key="5">
    <source>
        <dbReference type="PROSITE-ProRule" id="PRU01248"/>
    </source>
</evidence>
<dbReference type="PROSITE" id="PS51900">
    <property type="entry name" value="CB"/>
    <property type="match status" value="1"/>
</dbReference>
<keyword evidence="2" id="KW-0229">DNA integration</keyword>
<comment type="caution">
    <text evidence="8">The sequence shown here is derived from an EMBL/GenBank/DDBJ whole genome shotgun (WGS) entry which is preliminary data.</text>
</comment>
<evidence type="ECO:0000256" key="3">
    <source>
        <dbReference type="ARBA" id="ARBA00023125"/>
    </source>
</evidence>
<dbReference type="RefSeq" id="WP_116208546.1">
    <property type="nucleotide sequence ID" value="NZ_QUNR01000003.1"/>
</dbReference>
<evidence type="ECO:0000256" key="4">
    <source>
        <dbReference type="ARBA" id="ARBA00023172"/>
    </source>
</evidence>
<dbReference type="NCBIfam" id="TIGR02249">
    <property type="entry name" value="integrase_gron"/>
    <property type="match status" value="1"/>
</dbReference>
<dbReference type="Gene3D" id="1.10.443.10">
    <property type="entry name" value="Intergrase catalytic core"/>
    <property type="match status" value="1"/>
</dbReference>
<feature type="domain" description="Tyr recombinase" evidence="6">
    <location>
        <begin position="113"/>
        <end position="326"/>
    </location>
</feature>
<dbReference type="InterPro" id="IPR013762">
    <property type="entry name" value="Integrase-like_cat_sf"/>
</dbReference>
<evidence type="ECO:0000256" key="1">
    <source>
        <dbReference type="ARBA" id="ARBA00008857"/>
    </source>
</evidence>